<organism evidence="1 2">
    <name type="scientific">Thalassobellus suaedae</name>
    <dbReference type="NCBI Taxonomy" id="3074124"/>
    <lineage>
        <taxon>Bacteria</taxon>
        <taxon>Pseudomonadati</taxon>
        <taxon>Bacteroidota</taxon>
        <taxon>Flavobacteriia</taxon>
        <taxon>Flavobacteriales</taxon>
        <taxon>Flavobacteriaceae</taxon>
        <taxon>Thalassobellus</taxon>
    </lineage>
</organism>
<proteinExistence type="predicted"/>
<evidence type="ECO:0000313" key="2">
    <source>
        <dbReference type="Proteomes" id="UP001302806"/>
    </source>
</evidence>
<name>A0ABY9XW74_9FLAO</name>
<reference evidence="1 2" key="1">
    <citation type="submission" date="2023-09" db="EMBL/GenBank/DDBJ databases">
        <title>Thalassobella suaedae gen. nov., sp. nov., a marine bacterium of the family Flavobacteriaceae isolated from a halophyte Suaeda japonica.</title>
        <authorList>
            <person name="Lee S.Y."/>
            <person name="Hwang C.Y."/>
        </authorList>
    </citation>
    <scope>NUCLEOTIDE SEQUENCE [LARGE SCALE GENOMIC DNA]</scope>
    <source>
        <strain evidence="1 2">HL-DH14</strain>
    </source>
</reference>
<dbReference type="RefSeq" id="WP_415866406.1">
    <property type="nucleotide sequence ID" value="NZ_CP134537.1"/>
</dbReference>
<accession>A0ABY9XW74</accession>
<gene>
    <name evidence="1" type="ORF">RHP51_04990</name>
</gene>
<protein>
    <submittedName>
        <fullName evidence="1">Uncharacterized protein</fullName>
    </submittedName>
</protein>
<dbReference type="EMBL" id="CP134537">
    <property type="protein sequence ID" value="WNH10057.1"/>
    <property type="molecule type" value="Genomic_DNA"/>
</dbReference>
<sequence>MIYGIIILLILIVYLFIKVKKIENNQLEAKEMPKGNIIIKFKGKEIYNANPKD</sequence>
<dbReference type="Proteomes" id="UP001302806">
    <property type="component" value="Chromosome"/>
</dbReference>
<evidence type="ECO:0000313" key="1">
    <source>
        <dbReference type="EMBL" id="WNH10057.1"/>
    </source>
</evidence>